<feature type="repeat" description="WD" evidence="5">
    <location>
        <begin position="49"/>
        <end position="90"/>
    </location>
</feature>
<keyword evidence="2" id="KW-0268">Exocytosis</keyword>
<keyword evidence="9" id="KW-1185">Reference proteome</keyword>
<feature type="region of interest" description="Disordered" evidence="6">
    <location>
        <begin position="1041"/>
        <end position="1069"/>
    </location>
</feature>
<dbReference type="Gene3D" id="2.130.10.10">
    <property type="entry name" value="YVTN repeat-like/Quinoprotein amine dehydrogenase"/>
    <property type="match status" value="2"/>
</dbReference>
<dbReference type="SMART" id="SM00320">
    <property type="entry name" value="WD40"/>
    <property type="match status" value="5"/>
</dbReference>
<keyword evidence="4" id="KW-0677">Repeat</keyword>
<feature type="compositionally biased region" description="Basic residues" evidence="6">
    <location>
        <begin position="702"/>
        <end position="712"/>
    </location>
</feature>
<evidence type="ECO:0000256" key="3">
    <source>
        <dbReference type="ARBA" id="ARBA00022574"/>
    </source>
</evidence>
<feature type="region of interest" description="Disordered" evidence="6">
    <location>
        <begin position="678"/>
        <end position="744"/>
    </location>
</feature>
<accession>A0ABQ9J6Y5</accession>
<evidence type="ECO:0000313" key="9">
    <source>
        <dbReference type="Proteomes" id="UP001162164"/>
    </source>
</evidence>
<dbReference type="Proteomes" id="UP001162164">
    <property type="component" value="Unassembled WGS sequence"/>
</dbReference>
<dbReference type="PANTHER" id="PTHR10241">
    <property type="entry name" value="LETHAL 2 GIANT LARVAE PROTEIN"/>
    <property type="match status" value="1"/>
</dbReference>
<evidence type="ECO:0000256" key="2">
    <source>
        <dbReference type="ARBA" id="ARBA00022483"/>
    </source>
</evidence>
<dbReference type="InterPro" id="IPR001680">
    <property type="entry name" value="WD40_rpt"/>
</dbReference>
<reference evidence="8" key="1">
    <citation type="journal article" date="2023" name="Insect Mol. Biol.">
        <title>Genome sequencing provides insights into the evolution of gene families encoding plant cell wall-degrading enzymes in longhorned beetles.</title>
        <authorList>
            <person name="Shin N.R."/>
            <person name="Okamura Y."/>
            <person name="Kirsch R."/>
            <person name="Pauchet Y."/>
        </authorList>
    </citation>
    <scope>NUCLEOTIDE SEQUENCE</scope>
    <source>
        <strain evidence="8">MMC_N1</strain>
    </source>
</reference>
<dbReference type="PRINTS" id="PR00962">
    <property type="entry name" value="LETHAL2GIANT"/>
</dbReference>
<feature type="compositionally biased region" description="Basic and acidic residues" evidence="6">
    <location>
        <begin position="1053"/>
        <end position="1069"/>
    </location>
</feature>
<dbReference type="InterPro" id="IPR000664">
    <property type="entry name" value="Lethal2_giant"/>
</dbReference>
<protein>
    <recommendedName>
        <fullName evidence="7">Lethal giant larvae homologue 2 domain-containing protein</fullName>
    </recommendedName>
</protein>
<evidence type="ECO:0000259" key="7">
    <source>
        <dbReference type="Pfam" id="PF08366"/>
    </source>
</evidence>
<proteinExistence type="inferred from homology"/>
<dbReference type="EMBL" id="JAPWTJ010001081">
    <property type="protein sequence ID" value="KAJ8973921.1"/>
    <property type="molecule type" value="Genomic_DNA"/>
</dbReference>
<dbReference type="PANTHER" id="PTHR10241:SF29">
    <property type="entry name" value="LETHAL(2) GIANT LARVAE PROTEIN"/>
    <property type="match status" value="1"/>
</dbReference>
<name>A0ABQ9J6Y5_9CUCU</name>
<feature type="repeat" description="WD" evidence="5">
    <location>
        <begin position="481"/>
        <end position="495"/>
    </location>
</feature>
<dbReference type="PROSITE" id="PS50082">
    <property type="entry name" value="WD_REPEATS_2"/>
    <property type="match status" value="2"/>
</dbReference>
<evidence type="ECO:0000256" key="5">
    <source>
        <dbReference type="PROSITE-ProRule" id="PRU00221"/>
    </source>
</evidence>
<dbReference type="InterPro" id="IPR036322">
    <property type="entry name" value="WD40_repeat_dom_sf"/>
</dbReference>
<organism evidence="8 9">
    <name type="scientific">Molorchus minor</name>
    <dbReference type="NCBI Taxonomy" id="1323400"/>
    <lineage>
        <taxon>Eukaryota</taxon>
        <taxon>Metazoa</taxon>
        <taxon>Ecdysozoa</taxon>
        <taxon>Arthropoda</taxon>
        <taxon>Hexapoda</taxon>
        <taxon>Insecta</taxon>
        <taxon>Pterygota</taxon>
        <taxon>Neoptera</taxon>
        <taxon>Endopterygota</taxon>
        <taxon>Coleoptera</taxon>
        <taxon>Polyphaga</taxon>
        <taxon>Cucujiformia</taxon>
        <taxon>Chrysomeloidea</taxon>
        <taxon>Cerambycidae</taxon>
        <taxon>Lamiinae</taxon>
        <taxon>Monochamini</taxon>
        <taxon>Molorchus</taxon>
    </lineage>
</organism>
<feature type="domain" description="Lethal giant larvae homologue 2" evidence="7">
    <location>
        <begin position="296"/>
        <end position="413"/>
    </location>
</feature>
<gene>
    <name evidence="8" type="ORF">NQ317_009267</name>
</gene>
<evidence type="ECO:0000256" key="4">
    <source>
        <dbReference type="ARBA" id="ARBA00022737"/>
    </source>
</evidence>
<dbReference type="Pfam" id="PF08366">
    <property type="entry name" value="LLGL"/>
    <property type="match status" value="1"/>
</dbReference>
<evidence type="ECO:0000256" key="6">
    <source>
        <dbReference type="SAM" id="MobiDB-lite"/>
    </source>
</evidence>
<dbReference type="InterPro" id="IPR015943">
    <property type="entry name" value="WD40/YVTN_repeat-like_dom_sf"/>
</dbReference>
<evidence type="ECO:0000313" key="8">
    <source>
        <dbReference type="EMBL" id="KAJ8973921.1"/>
    </source>
</evidence>
<dbReference type="SUPFAM" id="SSF50978">
    <property type="entry name" value="WD40 repeat-like"/>
    <property type="match status" value="2"/>
</dbReference>
<keyword evidence="3 5" id="KW-0853">WD repeat</keyword>
<dbReference type="InterPro" id="IPR013577">
    <property type="entry name" value="LLGL2"/>
</dbReference>
<evidence type="ECO:0000256" key="1">
    <source>
        <dbReference type="ARBA" id="ARBA00008070"/>
    </source>
</evidence>
<comment type="caution">
    <text evidence="8">The sequence shown here is derived from an EMBL/GenBank/DDBJ whole genome shotgun (WGS) entry which is preliminary data.</text>
</comment>
<comment type="similarity">
    <text evidence="1">Belongs to the WD repeat L(2)GL family.</text>
</comment>
<sequence>MLVLQTLQHGFPHKPTAVAWDPSLRLICIGTATGAVKVFGRPGVEFYGQHQNSIPVTKVIFLPNQGRVVSLCDDNSLHLWEVNKSSLVEVKSQALEGKLKKISTICLESAGKHLLLGTEGGNIYLLDLSTFTMTPDIIYQDVVMQNLQRLTTQLYEAMVNTGAQQAGGNKNANSLARHGGFELGRFGLKPLQHAEYCVTVIFCSSVPQDYKLNPGAVESIFEQPEHPNNILVGYNRGLIVLWNRAENSAVKTFISNQQLEALCWKDDGKLFLSAHNDGSYMEWNIDQTDKPCGEPVTTYGPYSCRAIPKILVKELNGESLTAFSGGLPRANYSDKFSVSVIHGEKHVAFDFTSKVIDFLLIESKIREEGSEDENNENEENTVNGIYDKGEPEALLVLAEEELVAIDLRDENWKMISLPYLVSLHASAVTCSQYVSGVPEELWEHIKDAGRVQTSHLYSNRSWPIDGGNLLCSKGAEVKREFLLTGHEDGTVRFWDAGGVTLTPLYKFSTAQFFAGDDLEEVHPDPEDLEEEWPPFRKTGVFDPYSDDPRLAVKKVIMCPLSGTLVVAGTAGQVVIAKFDTEILDGPLKVASMNIVNDRDGFVWKGHSQLTPKQGDIHQSRGFQANSILQLHPPAAVTCCILQADWGLVAAGTAHGLALLDYVKNKPVMVKCTLNPNDLTGAGDTPISRRKSFKKSLRESFRRLRKGRSTRRNANKEEKQPVSSPPGRKAPQGTEEPFNPLDPKPVERQIEARPSDDAMGSFVRCLYFARTFLVSDIVGIRSYEMQPTTVCIHFNEYYKKIYNNFSGQVDTLVFNHHYPFRIQNTNPTLWAGTNNGTVYAFTIMVPSTSKRESDDVTCHLAKEIQLKHRAPVIAIAVLDGSNKPLPEPLEVEKGVAPLPDTTQAHRVIIASEEQFKIFTLPSLKPFCKYKLTAHEGARVRRMAFATFSCYMDETKHSEVDLLCLTNMGDCLVLSIPDLKRQINAAAIKREDINGISSLVFTKDAQALYLHSSSELQRISLAATSITMARCYLPLPVGAREDAVSDTGSVNGNAESKEGSIADKSEDVRSNGEENLHNVTVSSSVGDITIDSVKDHLGSGEELHRRLSGLTVTKSVSTVIGSSQEGITSSSTTTTTAAQENSEYLLLLIENDTEGTGEKLEIKEIQVSDILLRAP</sequence>